<dbReference type="Proteomes" id="UP000216605">
    <property type="component" value="Unassembled WGS sequence"/>
</dbReference>
<feature type="signal peptide" evidence="1">
    <location>
        <begin position="1"/>
        <end position="19"/>
    </location>
</feature>
<dbReference type="Pfam" id="PF13585">
    <property type="entry name" value="CHU_C"/>
    <property type="match status" value="1"/>
</dbReference>
<gene>
    <name evidence="2" type="ORF">CHU92_08505</name>
</gene>
<evidence type="ECO:0000313" key="2">
    <source>
        <dbReference type="EMBL" id="OYQ37326.1"/>
    </source>
</evidence>
<accession>A0A255Z7A8</accession>
<feature type="chain" id="PRO_5012174581" description="T9SS type B sorting domain-containing protein" evidence="1">
    <location>
        <begin position="20"/>
        <end position="937"/>
    </location>
</feature>
<proteinExistence type="predicted"/>
<name>A0A255Z7A8_9FLAO</name>
<organism evidence="2 3">
    <name type="scientific">Flavobacterium cyanobacteriorum</name>
    <dbReference type="NCBI Taxonomy" id="2022802"/>
    <lineage>
        <taxon>Bacteria</taxon>
        <taxon>Pseudomonadati</taxon>
        <taxon>Bacteroidota</taxon>
        <taxon>Flavobacteriia</taxon>
        <taxon>Flavobacteriales</taxon>
        <taxon>Flavobacteriaceae</taxon>
        <taxon>Flavobacterium</taxon>
    </lineage>
</organism>
<dbReference type="NCBIfam" id="TIGR04131">
    <property type="entry name" value="Bac_Flav_CTERM"/>
    <property type="match status" value="1"/>
</dbReference>
<dbReference type="InterPro" id="IPR026341">
    <property type="entry name" value="T9SS_type_B"/>
</dbReference>
<protein>
    <recommendedName>
        <fullName evidence="4">T9SS type B sorting domain-containing protein</fullName>
    </recommendedName>
</protein>
<comment type="caution">
    <text evidence="2">The sequence shown here is derived from an EMBL/GenBank/DDBJ whole genome shotgun (WGS) entry which is preliminary data.</text>
</comment>
<keyword evidence="1" id="KW-0732">Signal</keyword>
<dbReference type="AlphaFoldDB" id="A0A255Z7A8"/>
<evidence type="ECO:0000256" key="1">
    <source>
        <dbReference type="SAM" id="SignalP"/>
    </source>
</evidence>
<keyword evidence="3" id="KW-1185">Reference proteome</keyword>
<reference evidence="2 3" key="1">
    <citation type="submission" date="2017-07" db="EMBL/GenBank/DDBJ databases">
        <title>Flavobacterium cyanobacteriorum sp. nov., isolated from cyanobacterial aggregates in a eutrophic lake.</title>
        <authorList>
            <person name="Cai H."/>
        </authorList>
    </citation>
    <scope>NUCLEOTIDE SEQUENCE [LARGE SCALE GENOMIC DNA]</scope>
    <source>
        <strain evidence="2 3">TH021</strain>
    </source>
</reference>
<dbReference type="EMBL" id="NOXV01000256">
    <property type="protein sequence ID" value="OYQ37326.1"/>
    <property type="molecule type" value="Genomic_DNA"/>
</dbReference>
<dbReference type="OrthoDB" id="9765926at2"/>
<evidence type="ECO:0000313" key="3">
    <source>
        <dbReference type="Proteomes" id="UP000216605"/>
    </source>
</evidence>
<dbReference type="RefSeq" id="WP_094414580.1">
    <property type="nucleotide sequence ID" value="NZ_NOXV01000256.1"/>
</dbReference>
<evidence type="ECO:0008006" key="4">
    <source>
        <dbReference type="Google" id="ProtNLM"/>
    </source>
</evidence>
<sequence>MKFFAVIFISLWLNAIAFGQNNCVDAIIVCGDGTYNDLAATGFGIQELSAGNNACFSQEYNSIWLKILINDGGTLGFNLVPATDDLVIDFDFWIFGPNVSCNNLGTAVRCSTTNPLAAGQTNNLTGMNSTETDVSEGPGFNGNSYIREMVVQDNETYYIIIDRPHGFGNFSIEWTGTATFYEIPVFLNPENISIDLVKCDGDTIFDNFETFDLTTHAAMLIGGQDDVELTYHVNLNDATTGTHAIPSPGAYTNTSSPQTLYMRMTNIFTGCYATETFTIRVNYPEFYNPLAVPLDLEQCDRDGNNDGFTSFDLTLHRAMLINGRNATISYYTSQADALQQANAIPTPNNYTNTSVTQSIFMRLDDNVTGCFNILPFTIKVKQLPFFNNPQNININLEECDKGTGSQTAVFNLARHQEMFIGGQQGISTSYYVSLSDATNAVNSITGISTYQNISNPQIIYIRFDDAASGCHNILSFELKVRPEPVFMNPQGISLTLEACDNDGVSDGKTVFDLTIHRDMLEGTQPDVSITYHTTQGEAIAGTYVITAPQAYTNTTNPQVIYMRITDAVTKCFTLQQFALRVNPLPIFNNHPGISLNLEQCDSDATDDQSYVFDLETHAQMLWGPQQNVAFSFYISEADAVAGTNRISNPAAFRNTVNPQPVFVRLTNTLTGCFSITVFEVKVVELLDAGEPADLSLCDVNNDGYRIFDLTVNNALLMNGNNQTFVRFYRTEEDARNEVNPVNSLYQNTNAYTTETLWARLENTTGCFGFDIKPFTLNILPLPDIEFSVEVVDFTYHDNSITIVMPDPQGFEFSADGEDFSDNPVFDGLDPGIYKVYVRAKNHCKTAEREVVLLYYPKFFTPNGDGINDYWQVKYLFTQPKSIVTIFDRFGKILTRFSGTSHGWDGIYNNSRLPSTDYWFLLELEDGRTVKGHFAMLR</sequence>